<dbReference type="Pfam" id="PF00892">
    <property type="entry name" value="EamA"/>
    <property type="match status" value="2"/>
</dbReference>
<dbReference type="EMBL" id="PVXM01000004">
    <property type="protein sequence ID" value="PRR75521.1"/>
    <property type="molecule type" value="Genomic_DNA"/>
</dbReference>
<feature type="transmembrane region" description="Helical" evidence="7">
    <location>
        <begin position="27"/>
        <end position="45"/>
    </location>
</feature>
<keyword evidence="6 7" id="KW-0472">Membrane</keyword>
<feature type="domain" description="EamA" evidence="8">
    <location>
        <begin position="137"/>
        <end position="269"/>
    </location>
</feature>
<dbReference type="PANTHER" id="PTHR42920:SF5">
    <property type="entry name" value="EAMA DOMAIN-CONTAINING PROTEIN"/>
    <property type="match status" value="1"/>
</dbReference>
<feature type="transmembrane region" description="Helical" evidence="7">
    <location>
        <begin position="223"/>
        <end position="247"/>
    </location>
</feature>
<dbReference type="InterPro" id="IPR000620">
    <property type="entry name" value="EamA_dom"/>
</dbReference>
<evidence type="ECO:0000256" key="5">
    <source>
        <dbReference type="ARBA" id="ARBA00022989"/>
    </source>
</evidence>
<dbReference type="GO" id="GO:0005886">
    <property type="term" value="C:plasma membrane"/>
    <property type="evidence" value="ECO:0007669"/>
    <property type="project" value="UniProtKB-SubCell"/>
</dbReference>
<protein>
    <submittedName>
        <fullName evidence="9">EamA-like transporter family protein</fullName>
    </submittedName>
</protein>
<feature type="transmembrane region" description="Helical" evidence="7">
    <location>
        <begin position="197"/>
        <end position="216"/>
    </location>
</feature>
<comment type="similarity">
    <text evidence="2">Belongs to the EamA transporter family.</text>
</comment>
<evidence type="ECO:0000256" key="3">
    <source>
        <dbReference type="ARBA" id="ARBA00022475"/>
    </source>
</evidence>
<proteinExistence type="inferred from homology"/>
<reference evidence="9 10" key="1">
    <citation type="submission" date="2018-03" db="EMBL/GenBank/DDBJ databases">
        <title>Genome sequence of Moorella humiferrea DSM 23265.</title>
        <authorList>
            <person name="Poehlein A."/>
            <person name="Daniel R."/>
        </authorList>
    </citation>
    <scope>NUCLEOTIDE SEQUENCE [LARGE SCALE GENOMIC DNA]</scope>
    <source>
        <strain evidence="9 10">DSM 23265</strain>
    </source>
</reference>
<dbReference type="Proteomes" id="UP000238415">
    <property type="component" value="Unassembled WGS sequence"/>
</dbReference>
<comment type="caution">
    <text evidence="9">The sequence shown here is derived from an EMBL/GenBank/DDBJ whole genome shotgun (WGS) entry which is preliminary data.</text>
</comment>
<dbReference type="InterPro" id="IPR051258">
    <property type="entry name" value="Diverse_Substrate_Transporter"/>
</dbReference>
<keyword evidence="10" id="KW-1185">Reference proteome</keyword>
<evidence type="ECO:0000256" key="4">
    <source>
        <dbReference type="ARBA" id="ARBA00022692"/>
    </source>
</evidence>
<feature type="transmembrane region" description="Helical" evidence="7">
    <location>
        <begin position="80"/>
        <end position="100"/>
    </location>
</feature>
<dbReference type="InterPro" id="IPR037185">
    <property type="entry name" value="EmrE-like"/>
</dbReference>
<feature type="domain" description="EamA" evidence="8">
    <location>
        <begin position="2"/>
        <end position="128"/>
    </location>
</feature>
<organism evidence="9 10">
    <name type="scientific">Neomoorella humiferrea</name>
    <dbReference type="NCBI Taxonomy" id="676965"/>
    <lineage>
        <taxon>Bacteria</taxon>
        <taxon>Bacillati</taxon>
        <taxon>Bacillota</taxon>
        <taxon>Clostridia</taxon>
        <taxon>Neomoorellales</taxon>
        <taxon>Neomoorellaceae</taxon>
        <taxon>Neomoorella</taxon>
    </lineage>
</organism>
<dbReference type="AlphaFoldDB" id="A0A2T0AXI1"/>
<sequence length="283" mass="30919">MALLLVTFIWGTTFVFVQRALTGIGPLYFITLRFALAFIFLALAAGRQWLNLDRFTLRHGCLVGLILCGGYIFQTLGLKFTSAATAGFITGLSVILVPLLNAVFYRVLPGPLTLTGALIATAGLALLTLNPGLNFNPGDFLVFLGALCFAGQILMVERYARLHNTWLFTSIQLFTVAMVAFLLALPSEKLPNSFTPAVWQAFILTSLPATSLAYIIQNKVQQFTTAIHTAIIFTMEPVFAALAAYLWGQETLTGRQVAGCLFILLGMFLAEIKDHKSQQLNTT</sequence>
<evidence type="ECO:0000256" key="7">
    <source>
        <dbReference type="SAM" id="Phobius"/>
    </source>
</evidence>
<evidence type="ECO:0000256" key="2">
    <source>
        <dbReference type="ARBA" id="ARBA00007362"/>
    </source>
</evidence>
<accession>A0A2T0AXI1</accession>
<feature type="transmembrane region" description="Helical" evidence="7">
    <location>
        <begin position="135"/>
        <end position="154"/>
    </location>
</feature>
<feature type="transmembrane region" description="Helical" evidence="7">
    <location>
        <begin position="57"/>
        <end position="74"/>
    </location>
</feature>
<keyword evidence="4 7" id="KW-0812">Transmembrane</keyword>
<dbReference type="SUPFAM" id="SSF103481">
    <property type="entry name" value="Multidrug resistance efflux transporter EmrE"/>
    <property type="match status" value="2"/>
</dbReference>
<feature type="transmembrane region" description="Helical" evidence="7">
    <location>
        <begin position="166"/>
        <end position="185"/>
    </location>
</feature>
<feature type="transmembrane region" description="Helical" evidence="7">
    <location>
        <begin position="253"/>
        <end position="270"/>
    </location>
</feature>
<feature type="transmembrane region" description="Helical" evidence="7">
    <location>
        <begin position="112"/>
        <end position="129"/>
    </location>
</feature>
<gene>
    <name evidence="9" type="ORF">MOHU_02860</name>
</gene>
<keyword evidence="5 7" id="KW-1133">Transmembrane helix</keyword>
<evidence type="ECO:0000259" key="8">
    <source>
        <dbReference type="Pfam" id="PF00892"/>
    </source>
</evidence>
<comment type="subcellular location">
    <subcellularLocation>
        <location evidence="1">Cell membrane</location>
        <topology evidence="1">Multi-pass membrane protein</topology>
    </subcellularLocation>
</comment>
<dbReference type="PANTHER" id="PTHR42920">
    <property type="entry name" value="OS03G0707200 PROTEIN-RELATED"/>
    <property type="match status" value="1"/>
</dbReference>
<name>A0A2T0AXI1_9FIRM</name>
<evidence type="ECO:0000256" key="6">
    <source>
        <dbReference type="ARBA" id="ARBA00023136"/>
    </source>
</evidence>
<keyword evidence="3" id="KW-1003">Cell membrane</keyword>
<dbReference type="RefSeq" id="WP_433542617.1">
    <property type="nucleotide sequence ID" value="NZ_JAWVGS010000004.1"/>
</dbReference>
<evidence type="ECO:0000313" key="10">
    <source>
        <dbReference type="Proteomes" id="UP000238415"/>
    </source>
</evidence>
<evidence type="ECO:0000256" key="1">
    <source>
        <dbReference type="ARBA" id="ARBA00004651"/>
    </source>
</evidence>
<evidence type="ECO:0000313" key="9">
    <source>
        <dbReference type="EMBL" id="PRR75521.1"/>
    </source>
</evidence>